<dbReference type="InterPro" id="IPR025753">
    <property type="entry name" value="AAA_N_dom"/>
</dbReference>
<evidence type="ECO:0000313" key="3">
    <source>
        <dbReference type="EMBL" id="MCL7024244.1"/>
    </source>
</evidence>
<evidence type="ECO:0000259" key="2">
    <source>
        <dbReference type="Pfam" id="PF14363"/>
    </source>
</evidence>
<dbReference type="Proteomes" id="UP001177140">
    <property type="component" value="Unassembled WGS sequence"/>
</dbReference>
<reference evidence="3" key="1">
    <citation type="submission" date="2022-03" db="EMBL/GenBank/DDBJ databases">
        <title>A functionally conserved STORR gene fusion in Papaver species that diverged 16.8 million years ago.</title>
        <authorList>
            <person name="Catania T."/>
        </authorList>
    </citation>
    <scope>NUCLEOTIDE SEQUENCE</scope>
    <source>
        <strain evidence="3">S-191538</strain>
    </source>
</reference>
<name>A0AA41UXM2_PAPNU</name>
<keyword evidence="4" id="KW-1185">Reference proteome</keyword>
<sequence length="125" mass="14632">MWNMGDNWTTIGTSLGSIMFVITLIERLFPYGFLHKLIEKYITPRILRFINLYVQISIDEHSGELIDQKNQSYTYAEAYLNAIGINRAMQLKAHTPKNSNKVILNMVDFEMSIADEFNGETFWWM</sequence>
<protein>
    <recommendedName>
        <fullName evidence="2">AAA-type ATPase N-terminal domain-containing protein</fullName>
    </recommendedName>
</protein>
<dbReference type="EMBL" id="JAJJMA010032399">
    <property type="protein sequence ID" value="MCL7024244.1"/>
    <property type="molecule type" value="Genomic_DNA"/>
</dbReference>
<accession>A0AA41UXM2</accession>
<keyword evidence="1" id="KW-1133">Transmembrane helix</keyword>
<dbReference type="AlphaFoldDB" id="A0AA41UXM2"/>
<keyword evidence="1" id="KW-0472">Membrane</keyword>
<feature type="domain" description="AAA-type ATPase N-terminal" evidence="2">
    <location>
        <begin position="34"/>
        <end position="124"/>
    </location>
</feature>
<keyword evidence="1" id="KW-0812">Transmembrane</keyword>
<evidence type="ECO:0000313" key="4">
    <source>
        <dbReference type="Proteomes" id="UP001177140"/>
    </source>
</evidence>
<dbReference type="Pfam" id="PF14363">
    <property type="entry name" value="AAA_assoc"/>
    <property type="match status" value="1"/>
</dbReference>
<comment type="caution">
    <text evidence="3">The sequence shown here is derived from an EMBL/GenBank/DDBJ whole genome shotgun (WGS) entry which is preliminary data.</text>
</comment>
<organism evidence="3 4">
    <name type="scientific">Papaver nudicaule</name>
    <name type="common">Iceland poppy</name>
    <dbReference type="NCBI Taxonomy" id="74823"/>
    <lineage>
        <taxon>Eukaryota</taxon>
        <taxon>Viridiplantae</taxon>
        <taxon>Streptophyta</taxon>
        <taxon>Embryophyta</taxon>
        <taxon>Tracheophyta</taxon>
        <taxon>Spermatophyta</taxon>
        <taxon>Magnoliopsida</taxon>
        <taxon>Ranunculales</taxon>
        <taxon>Papaveraceae</taxon>
        <taxon>Papaveroideae</taxon>
        <taxon>Papaver</taxon>
    </lineage>
</organism>
<feature type="transmembrane region" description="Helical" evidence="1">
    <location>
        <begin position="12"/>
        <end position="34"/>
    </location>
</feature>
<evidence type="ECO:0000256" key="1">
    <source>
        <dbReference type="SAM" id="Phobius"/>
    </source>
</evidence>
<proteinExistence type="predicted"/>
<gene>
    <name evidence="3" type="ORF">MKW94_014310</name>
</gene>